<dbReference type="InterPro" id="IPR006062">
    <property type="entry name" value="His_biosynth"/>
</dbReference>
<dbReference type="PANTHER" id="PTHR43090:SF2">
    <property type="entry name" value="1-(5-PHOSPHORIBOSYL)-5-[(5-PHOSPHORIBOSYLAMINO)METHYLIDENEAMINO] IMIDAZOLE-4-CARBOXAMIDE ISOMERASE"/>
    <property type="match status" value="1"/>
</dbReference>
<reference evidence="2" key="1">
    <citation type="submission" date="2018-05" db="EMBL/GenBank/DDBJ databases">
        <authorList>
            <person name="Lanie J.A."/>
            <person name="Ng W.-L."/>
            <person name="Kazmierczak K.M."/>
            <person name="Andrzejewski T.M."/>
            <person name="Davidsen T.M."/>
            <person name="Wayne K.J."/>
            <person name="Tettelin H."/>
            <person name="Glass J.I."/>
            <person name="Rusch D."/>
            <person name="Podicherti R."/>
            <person name="Tsui H.-C.T."/>
            <person name="Winkler M.E."/>
        </authorList>
    </citation>
    <scope>NUCLEOTIDE SEQUENCE</scope>
</reference>
<accession>A0A382W2E7</accession>
<feature type="non-terminal residue" evidence="2">
    <location>
        <position position="1"/>
    </location>
</feature>
<dbReference type="InterPro" id="IPR011060">
    <property type="entry name" value="RibuloseP-bd_barrel"/>
</dbReference>
<organism evidence="2">
    <name type="scientific">marine metagenome</name>
    <dbReference type="NCBI Taxonomy" id="408172"/>
    <lineage>
        <taxon>unclassified sequences</taxon>
        <taxon>metagenomes</taxon>
        <taxon>ecological metagenomes</taxon>
    </lineage>
</organism>
<dbReference type="InterPro" id="IPR044524">
    <property type="entry name" value="Isoase_HisA-like"/>
</dbReference>
<dbReference type="AlphaFoldDB" id="A0A382W2E7"/>
<gene>
    <name evidence="2" type="ORF">METZ01_LOCUS405777</name>
</gene>
<dbReference type="GO" id="GO:0003949">
    <property type="term" value="F:1-(5-phosphoribosyl)-5-[(5-phosphoribosylamino)methylideneamino]imidazole-4-carboxamide isomerase activity"/>
    <property type="evidence" value="ECO:0007669"/>
    <property type="project" value="InterPro"/>
</dbReference>
<dbReference type="Gene3D" id="3.20.20.70">
    <property type="entry name" value="Aldolase class I"/>
    <property type="match status" value="1"/>
</dbReference>
<evidence type="ECO:0000256" key="1">
    <source>
        <dbReference type="ARBA" id="ARBA00009667"/>
    </source>
</evidence>
<evidence type="ECO:0008006" key="3">
    <source>
        <dbReference type="Google" id="ProtNLM"/>
    </source>
</evidence>
<protein>
    <recommendedName>
        <fullName evidence="3">1-(5-phosphoribosyl)-5-((5-phosphoribosylamino)methylideneamino)imidazole-4-carboxamide isomerase</fullName>
    </recommendedName>
</protein>
<dbReference type="SUPFAM" id="SSF51366">
    <property type="entry name" value="Ribulose-phoshate binding barrel"/>
    <property type="match status" value="1"/>
</dbReference>
<dbReference type="GO" id="GO:0000162">
    <property type="term" value="P:L-tryptophan biosynthetic process"/>
    <property type="evidence" value="ECO:0007669"/>
    <property type="project" value="TreeGrafter"/>
</dbReference>
<proteinExistence type="inferred from homology"/>
<comment type="similarity">
    <text evidence="1">Belongs to the HisA/HisF family.</text>
</comment>
<sequence>WFDHGATRVVLGTVAVKNQNLLRDVCTRYPEKVVVSIDARGGYALIDGWRTRTSFTPMELARNFEDVGAAAIIYTDIDRFENHPESSFAGTTEIAAAIRIPVISTGTVDTLDDVSYLKYLPNISGVIVGRALFSEAIRLEDAIAVASGPGVDPSLAEEGVRARPSVIPKAKRAPNYRTLGQELLDLERAHKAGVISDSQFEQAKSGLLQKFAS</sequence>
<name>A0A382W2E7_9ZZZZ</name>
<dbReference type="GO" id="GO:0005737">
    <property type="term" value="C:cytoplasm"/>
    <property type="evidence" value="ECO:0007669"/>
    <property type="project" value="TreeGrafter"/>
</dbReference>
<dbReference type="EMBL" id="UINC01156485">
    <property type="protein sequence ID" value="SVD52923.1"/>
    <property type="molecule type" value="Genomic_DNA"/>
</dbReference>
<evidence type="ECO:0000313" key="2">
    <source>
        <dbReference type="EMBL" id="SVD52923.1"/>
    </source>
</evidence>
<dbReference type="GO" id="GO:0000105">
    <property type="term" value="P:L-histidine biosynthetic process"/>
    <property type="evidence" value="ECO:0007669"/>
    <property type="project" value="InterPro"/>
</dbReference>
<dbReference type="Pfam" id="PF00977">
    <property type="entry name" value="His_biosynth"/>
    <property type="match status" value="1"/>
</dbReference>
<dbReference type="InterPro" id="IPR013785">
    <property type="entry name" value="Aldolase_TIM"/>
</dbReference>
<dbReference type="PANTHER" id="PTHR43090">
    <property type="entry name" value="1-(5-PHOSPHORIBOSYL)-5-[(5-PHOSPHORIBOSYLAMINO)METHYLIDENEAMINO] IMIDAZOLE-4-CARBOXAMIDE ISOMERASE"/>
    <property type="match status" value="1"/>
</dbReference>